<sequence>MLTLVRVVGYKKLLLLRRYPLNTVSQLVGVYLFFAVLFFGGQALAPTALSDSLSGIIVGYMLWSMAIGAYAGLSWALMREAQWGTLEQLYMSPYGFGTVIVVKTVVSVLEAFLFGVVILASMLLTTGTTLSLDPVTVVPLVVLTLAPAVGIGFVFGGLALVYKRIESIFQLVQFVLIGLIAAPVSAAPALRYLPMTQGSALLQRAMGEGVRLWEFPAADLAVLVGTGVGYLLVGYLVFSKMSRVARARGVLGHY</sequence>
<comment type="caution">
    <text evidence="2">The sequence shown here is derived from an EMBL/GenBank/DDBJ whole genome shotgun (WGS) entry which is preliminary data.</text>
</comment>
<keyword evidence="1" id="KW-0472">Membrane</keyword>
<dbReference type="Proteomes" id="UP000451471">
    <property type="component" value="Unassembled WGS sequence"/>
</dbReference>
<feature type="transmembrane region" description="Helical" evidence="1">
    <location>
        <begin position="213"/>
        <end position="238"/>
    </location>
</feature>
<dbReference type="EMBL" id="WSZK01000040">
    <property type="protein sequence ID" value="MWG36789.1"/>
    <property type="molecule type" value="Genomic_DNA"/>
</dbReference>
<feature type="transmembrane region" description="Helical" evidence="1">
    <location>
        <begin position="21"/>
        <end position="45"/>
    </location>
</feature>
<feature type="transmembrane region" description="Helical" evidence="1">
    <location>
        <begin position="99"/>
        <end position="124"/>
    </location>
</feature>
<evidence type="ECO:0000256" key="1">
    <source>
        <dbReference type="SAM" id="Phobius"/>
    </source>
</evidence>
<feature type="transmembrane region" description="Helical" evidence="1">
    <location>
        <begin position="136"/>
        <end position="162"/>
    </location>
</feature>
<dbReference type="PANTHER" id="PTHR43229:SF6">
    <property type="entry name" value="ABC-TYPE MULTIDRUG TRANSPORT SYSTEM, PERMEASE COMPONENT"/>
    <property type="match status" value="1"/>
</dbReference>
<proteinExistence type="predicted"/>
<protein>
    <submittedName>
        <fullName evidence="2">ABC transporter permease</fullName>
    </submittedName>
</protein>
<feature type="transmembrane region" description="Helical" evidence="1">
    <location>
        <begin position="57"/>
        <end position="78"/>
    </location>
</feature>
<dbReference type="AlphaFoldDB" id="A0A6B0GSZ0"/>
<organism evidence="2 3">
    <name type="scientific">Halomarina oriensis</name>
    <dbReference type="NCBI Taxonomy" id="671145"/>
    <lineage>
        <taxon>Archaea</taxon>
        <taxon>Methanobacteriati</taxon>
        <taxon>Methanobacteriota</taxon>
        <taxon>Stenosarchaea group</taxon>
        <taxon>Halobacteria</taxon>
        <taxon>Halobacteriales</taxon>
        <taxon>Natronomonadaceae</taxon>
        <taxon>Halomarina</taxon>
    </lineage>
</organism>
<reference evidence="2 3" key="1">
    <citation type="submission" date="2019-12" db="EMBL/GenBank/DDBJ databases">
        <title>Halocatena pleomorpha gen. nov. sp. nov., an extremely halophilic archaeon of family Halobacteriaceae isolated from saltpan soil.</title>
        <authorList>
            <person name="Pal Y."/>
            <person name="Verma A."/>
            <person name="Krishnamurthi S."/>
            <person name="Kumar P."/>
        </authorList>
    </citation>
    <scope>NUCLEOTIDE SEQUENCE [LARGE SCALE GENOMIC DNA]</scope>
    <source>
        <strain evidence="2 3">JCM 16495</strain>
    </source>
</reference>
<keyword evidence="3" id="KW-1185">Reference proteome</keyword>
<keyword evidence="1" id="KW-1133">Transmembrane helix</keyword>
<dbReference type="PANTHER" id="PTHR43229">
    <property type="entry name" value="NODULATION PROTEIN J"/>
    <property type="match status" value="1"/>
</dbReference>
<accession>A0A6B0GSZ0</accession>
<dbReference type="InterPro" id="IPR051784">
    <property type="entry name" value="Nod_factor_ABC_transporter"/>
</dbReference>
<feature type="transmembrane region" description="Helical" evidence="1">
    <location>
        <begin position="174"/>
        <end position="193"/>
    </location>
</feature>
<gene>
    <name evidence="2" type="ORF">GQS65_20260</name>
</gene>
<evidence type="ECO:0000313" key="2">
    <source>
        <dbReference type="EMBL" id="MWG36789.1"/>
    </source>
</evidence>
<keyword evidence="1" id="KW-0812">Transmembrane</keyword>
<evidence type="ECO:0000313" key="3">
    <source>
        <dbReference type="Proteomes" id="UP000451471"/>
    </source>
</evidence>
<name>A0A6B0GSZ0_9EURY</name>
<dbReference type="OrthoDB" id="312397at2157"/>